<dbReference type="EMBL" id="CAFBMY010000049">
    <property type="protein sequence ID" value="CAB4922773.1"/>
    <property type="molecule type" value="Genomic_DNA"/>
</dbReference>
<reference evidence="1" key="1">
    <citation type="submission" date="2020-05" db="EMBL/GenBank/DDBJ databases">
        <authorList>
            <person name="Chiriac C."/>
            <person name="Salcher M."/>
            <person name="Ghai R."/>
            <person name="Kavagutti S V."/>
        </authorList>
    </citation>
    <scope>NUCLEOTIDE SEQUENCE</scope>
</reference>
<sequence length="220" mass="21744">MKPTSKPLLIKAIVLVTALGVLTANSNIASAATKTITCYKGTTVKKVKTAKCPTGYSTKKPVAKPVATKTATPVATKPAASGAIALSGTYKGVVTGTVTASDLQVSVDGDGTGNVFGLTQLTGTGSAAGCDSFSDSATLGSAPNVLKFELKSTSKACGDAGAGDKMVLTGDAIISGGTGKYVGATGTLKVSGSFVLKSVTEGSTFKSDFTATISGTINTK</sequence>
<dbReference type="EMBL" id="CAFBQK010000046">
    <property type="protein sequence ID" value="CAB5049202.1"/>
    <property type="molecule type" value="Genomic_DNA"/>
</dbReference>
<organism evidence="1">
    <name type="scientific">freshwater metagenome</name>
    <dbReference type="NCBI Taxonomy" id="449393"/>
    <lineage>
        <taxon>unclassified sequences</taxon>
        <taxon>metagenomes</taxon>
        <taxon>ecological metagenomes</taxon>
    </lineage>
</organism>
<gene>
    <name evidence="1" type="ORF">UFOPK3241_00979</name>
    <name evidence="2" type="ORF">UFOPK3707_00437</name>
    <name evidence="3" type="ORF">UFOPK4265_00502</name>
</gene>
<accession>A0A6J7BG56</accession>
<evidence type="ECO:0000313" key="3">
    <source>
        <dbReference type="EMBL" id="CAB5049202.1"/>
    </source>
</evidence>
<evidence type="ECO:0000313" key="2">
    <source>
        <dbReference type="EMBL" id="CAB4922773.1"/>
    </source>
</evidence>
<dbReference type="AlphaFoldDB" id="A0A6J7BG56"/>
<name>A0A6J7BG56_9ZZZZ</name>
<dbReference type="EMBL" id="CAFAZX010000057">
    <property type="protein sequence ID" value="CAB4844061.1"/>
    <property type="molecule type" value="Genomic_DNA"/>
</dbReference>
<proteinExistence type="predicted"/>
<protein>
    <submittedName>
        <fullName evidence="1">Unannotated protein</fullName>
    </submittedName>
</protein>
<evidence type="ECO:0000313" key="1">
    <source>
        <dbReference type="EMBL" id="CAB4844061.1"/>
    </source>
</evidence>